<dbReference type="PROSITE" id="PS50826">
    <property type="entry name" value="RUN"/>
    <property type="match status" value="1"/>
</dbReference>
<dbReference type="InterPro" id="IPR011011">
    <property type="entry name" value="Znf_FYVE_PHD"/>
</dbReference>
<dbReference type="PANTHER" id="PTHR45956:SF4">
    <property type="entry name" value="RUN AND FYVE DOMAIN-CONTAINING PROTEIN 1"/>
    <property type="match status" value="1"/>
</dbReference>
<accession>A0A6P7YWS8</accession>
<feature type="domain" description="RUN" evidence="8">
    <location>
        <begin position="30"/>
        <end position="162"/>
    </location>
</feature>
<dbReference type="OrthoDB" id="79871at2759"/>
<dbReference type="SUPFAM" id="SSF57903">
    <property type="entry name" value="FYVE/PHD zinc finger"/>
    <property type="match status" value="1"/>
</dbReference>
<dbReference type="InterPro" id="IPR047331">
    <property type="entry name" value="FYVE_RUFY1"/>
</dbReference>
<keyword evidence="4 6" id="KW-0175">Coiled coil</keyword>
<dbReference type="SUPFAM" id="SSF140741">
    <property type="entry name" value="RUN domain-like"/>
    <property type="match status" value="1"/>
</dbReference>
<dbReference type="GO" id="GO:0008270">
    <property type="term" value="F:zinc ion binding"/>
    <property type="evidence" value="ECO:0007669"/>
    <property type="project" value="UniProtKB-KW"/>
</dbReference>
<evidence type="ECO:0000256" key="1">
    <source>
        <dbReference type="ARBA" id="ARBA00022723"/>
    </source>
</evidence>
<dbReference type="CTD" id="80230"/>
<dbReference type="AlphaFoldDB" id="A0A6P7YWS8"/>
<evidence type="ECO:0000256" key="4">
    <source>
        <dbReference type="ARBA" id="ARBA00023054"/>
    </source>
</evidence>
<dbReference type="InterPro" id="IPR013083">
    <property type="entry name" value="Znf_RING/FYVE/PHD"/>
</dbReference>
<evidence type="ECO:0000313" key="9">
    <source>
        <dbReference type="Proteomes" id="UP000515156"/>
    </source>
</evidence>
<dbReference type="GO" id="GO:0030100">
    <property type="term" value="P:regulation of endocytosis"/>
    <property type="evidence" value="ECO:0007669"/>
    <property type="project" value="TreeGrafter"/>
</dbReference>
<dbReference type="FunFam" id="1.20.58.900:FF:000001">
    <property type="entry name" value="RUN and FYVE domain containing 2"/>
    <property type="match status" value="1"/>
</dbReference>
<dbReference type="RefSeq" id="XP_030069031.1">
    <property type="nucleotide sequence ID" value="XM_030213171.1"/>
</dbReference>
<dbReference type="SMART" id="SM00064">
    <property type="entry name" value="FYVE"/>
    <property type="match status" value="1"/>
</dbReference>
<name>A0A6P7YWS8_9AMPH</name>
<reference evidence="10 11" key="1">
    <citation type="submission" date="2025-04" db="UniProtKB">
        <authorList>
            <consortium name="RefSeq"/>
        </authorList>
    </citation>
    <scope>IDENTIFICATION</scope>
</reference>
<dbReference type="InterPro" id="IPR017455">
    <property type="entry name" value="Znf_FYVE-rel"/>
</dbReference>
<evidence type="ECO:0000256" key="5">
    <source>
        <dbReference type="PROSITE-ProRule" id="PRU00091"/>
    </source>
</evidence>
<dbReference type="RefSeq" id="XP_030069033.1">
    <property type="nucleotide sequence ID" value="XM_030213173.1"/>
</dbReference>
<dbReference type="Proteomes" id="UP000515156">
    <property type="component" value="Chromosome 8"/>
</dbReference>
<gene>
    <name evidence="10 11 12" type="primary">RUFY1</name>
</gene>
<dbReference type="InterPro" id="IPR004012">
    <property type="entry name" value="Run_dom"/>
</dbReference>
<evidence type="ECO:0000259" key="8">
    <source>
        <dbReference type="PROSITE" id="PS50826"/>
    </source>
</evidence>
<evidence type="ECO:0000313" key="11">
    <source>
        <dbReference type="RefSeq" id="XP_030069032.1"/>
    </source>
</evidence>
<evidence type="ECO:0000313" key="10">
    <source>
        <dbReference type="RefSeq" id="XP_030069031.1"/>
    </source>
</evidence>
<dbReference type="InterPro" id="IPR037213">
    <property type="entry name" value="Run_dom_sf"/>
</dbReference>
<dbReference type="GeneID" id="115476671"/>
<sequence length="599" mass="69223">MDDVVNLMNLMKLSIKVLIQSALSLGRILDSDYPPLQQFFVVMEHCLKHGLKVKKSFIGQTKSFFGPLELVEKLCPEAEDLATSVKSLPELKTAVGRGRAWLRLALMQKKLADYLKVLLDHKVLLSEFYEPEALMMVEEGAVLVGMLVSLNVIDANLCLKGEDLDSQVGIIDFSLYLKDVPNTGGDKQNEEITAFLDQKHYVEELNRHLSCMVGDLQTKVESIERTNLKLMEELVAAIDRVKSLQEEQQQLQQENAQFCEQSERSVAVRQEDTKLELDTYKQLRQGLDEMYNEIWHQLKEEKRIRMELEKDLKLQSGMKTEMEIAMKFLEKDTHEKQDALVVLRQQLDEVKAINLQLFEKVQSAETSVQLQNEMISSLEVKTNHMIPTSIEMEQRLQELEQARQEAEEKNEKVKCEFGGKIKSSEQQLEELGRQRSSLERELKCEKEQRQNLQQELQQEKDKICLLQTELQQMTGLKKELQKLEDEKKQLQKLCEEQEQALQEMGLHLSQSKLKMEDIKEVNKALKGHSWLKDDEATDCKQCQKEFSISRRKHHCRNCGDIFCNSCSNNELSLPSYPKPVRVCDACHTLLLQRCSFNAS</sequence>
<keyword evidence="9" id="KW-1185">Reference proteome</keyword>
<dbReference type="GO" id="GO:0005737">
    <property type="term" value="C:cytoplasm"/>
    <property type="evidence" value="ECO:0007669"/>
    <property type="project" value="UniProtKB-ARBA"/>
</dbReference>
<proteinExistence type="predicted"/>
<dbReference type="RefSeq" id="XP_030069032.1">
    <property type="nucleotide sequence ID" value="XM_030213172.1"/>
</dbReference>
<dbReference type="Pfam" id="PF01363">
    <property type="entry name" value="FYVE"/>
    <property type="match status" value="1"/>
</dbReference>
<feature type="coiled-coil region" evidence="6">
    <location>
        <begin position="213"/>
        <end position="261"/>
    </location>
</feature>
<dbReference type="Gene3D" id="3.30.40.10">
    <property type="entry name" value="Zinc/RING finger domain, C3HC4 (zinc finger)"/>
    <property type="match status" value="1"/>
</dbReference>
<keyword evidence="1" id="KW-0479">Metal-binding</keyword>
<keyword evidence="2 5" id="KW-0863">Zinc-finger</keyword>
<evidence type="ECO:0000259" key="7">
    <source>
        <dbReference type="PROSITE" id="PS50178"/>
    </source>
</evidence>
<dbReference type="KEGG" id="muo:115476671"/>
<evidence type="ECO:0000256" key="3">
    <source>
        <dbReference type="ARBA" id="ARBA00022833"/>
    </source>
</evidence>
<organism evidence="9 10">
    <name type="scientific">Microcaecilia unicolor</name>
    <dbReference type="NCBI Taxonomy" id="1415580"/>
    <lineage>
        <taxon>Eukaryota</taxon>
        <taxon>Metazoa</taxon>
        <taxon>Chordata</taxon>
        <taxon>Craniata</taxon>
        <taxon>Vertebrata</taxon>
        <taxon>Euteleostomi</taxon>
        <taxon>Amphibia</taxon>
        <taxon>Gymnophiona</taxon>
        <taxon>Siphonopidae</taxon>
        <taxon>Microcaecilia</taxon>
    </lineage>
</organism>
<feature type="coiled-coil region" evidence="6">
    <location>
        <begin position="389"/>
        <end position="507"/>
    </location>
</feature>
<protein>
    <submittedName>
        <fullName evidence="10 11">RUN and FYVE domain-containing protein 1 isoform X1</fullName>
    </submittedName>
</protein>
<dbReference type="FunFam" id="3.30.40.10:FF:000046">
    <property type="entry name" value="RUN and FYVE domain containing 2"/>
    <property type="match status" value="1"/>
</dbReference>
<dbReference type="InterPro" id="IPR000306">
    <property type="entry name" value="Znf_FYVE"/>
</dbReference>
<evidence type="ECO:0000256" key="6">
    <source>
        <dbReference type="SAM" id="Coils"/>
    </source>
</evidence>
<evidence type="ECO:0000313" key="12">
    <source>
        <dbReference type="RefSeq" id="XP_030069033.1"/>
    </source>
</evidence>
<dbReference type="CDD" id="cd15758">
    <property type="entry name" value="FYVE_RUFY1"/>
    <property type="match status" value="1"/>
</dbReference>
<dbReference type="Pfam" id="PF02759">
    <property type="entry name" value="RUN"/>
    <property type="match status" value="1"/>
</dbReference>
<dbReference type="SMART" id="SM00593">
    <property type="entry name" value="RUN"/>
    <property type="match status" value="1"/>
</dbReference>
<keyword evidence="3" id="KW-0862">Zinc</keyword>
<dbReference type="Gene3D" id="1.20.58.900">
    <property type="match status" value="1"/>
</dbReference>
<dbReference type="PANTHER" id="PTHR45956">
    <property type="entry name" value="RUN AND FYVE DOMAIN-CONTAINING PROTEIN 2-LIKE PROTEIN"/>
    <property type="match status" value="1"/>
</dbReference>
<evidence type="ECO:0000256" key="2">
    <source>
        <dbReference type="ARBA" id="ARBA00022771"/>
    </source>
</evidence>
<dbReference type="InterPro" id="IPR047335">
    <property type="entry name" value="RUFY1-3"/>
</dbReference>
<dbReference type="PROSITE" id="PS50178">
    <property type="entry name" value="ZF_FYVE"/>
    <property type="match status" value="1"/>
</dbReference>
<dbReference type="GO" id="GO:0015031">
    <property type="term" value="P:protein transport"/>
    <property type="evidence" value="ECO:0007669"/>
    <property type="project" value="TreeGrafter"/>
</dbReference>
<feature type="domain" description="FYVE-type" evidence="7">
    <location>
        <begin position="533"/>
        <end position="591"/>
    </location>
</feature>